<gene>
    <name evidence="5" type="ORF">Adu01nite_24630</name>
</gene>
<keyword evidence="3" id="KW-0238">DNA-binding</keyword>
<protein>
    <recommendedName>
        <fullName evidence="7">Transcriptional regulator</fullName>
    </recommendedName>
</protein>
<keyword evidence="4" id="KW-0804">Transcription</keyword>
<dbReference type="InterPro" id="IPR036388">
    <property type="entry name" value="WH-like_DNA-bd_sf"/>
</dbReference>
<name>A0ABQ3YU49_9ACTN</name>
<dbReference type="Pfam" id="PF03965">
    <property type="entry name" value="Penicillinase_R"/>
    <property type="match status" value="1"/>
</dbReference>
<evidence type="ECO:0000256" key="3">
    <source>
        <dbReference type="ARBA" id="ARBA00023125"/>
    </source>
</evidence>
<comment type="caution">
    <text evidence="5">The sequence shown here is derived from an EMBL/GenBank/DDBJ whole genome shotgun (WGS) entry which is preliminary data.</text>
</comment>
<evidence type="ECO:0008006" key="7">
    <source>
        <dbReference type="Google" id="ProtNLM"/>
    </source>
</evidence>
<evidence type="ECO:0000256" key="4">
    <source>
        <dbReference type="ARBA" id="ARBA00023163"/>
    </source>
</evidence>
<dbReference type="InterPro" id="IPR005650">
    <property type="entry name" value="BlaI_family"/>
</dbReference>
<dbReference type="Gene3D" id="1.10.10.10">
    <property type="entry name" value="Winged helix-like DNA-binding domain superfamily/Winged helix DNA-binding domain"/>
    <property type="match status" value="1"/>
</dbReference>
<reference evidence="5 6" key="1">
    <citation type="submission" date="2021-01" db="EMBL/GenBank/DDBJ databases">
        <title>Whole genome shotgun sequence of Actinoplanes durhamensis NBRC 14914.</title>
        <authorList>
            <person name="Komaki H."/>
            <person name="Tamura T."/>
        </authorList>
    </citation>
    <scope>NUCLEOTIDE SEQUENCE [LARGE SCALE GENOMIC DNA]</scope>
    <source>
        <strain evidence="5 6">NBRC 14914</strain>
    </source>
</reference>
<keyword evidence="2" id="KW-0805">Transcription regulation</keyword>
<evidence type="ECO:0000256" key="2">
    <source>
        <dbReference type="ARBA" id="ARBA00023015"/>
    </source>
</evidence>
<comment type="similarity">
    <text evidence="1">Belongs to the BlaI transcriptional regulatory family.</text>
</comment>
<evidence type="ECO:0000313" key="6">
    <source>
        <dbReference type="Proteomes" id="UP000637628"/>
    </source>
</evidence>
<organism evidence="5 6">
    <name type="scientific">Paractinoplanes durhamensis</name>
    <dbReference type="NCBI Taxonomy" id="113563"/>
    <lineage>
        <taxon>Bacteria</taxon>
        <taxon>Bacillati</taxon>
        <taxon>Actinomycetota</taxon>
        <taxon>Actinomycetes</taxon>
        <taxon>Micromonosporales</taxon>
        <taxon>Micromonosporaceae</taxon>
        <taxon>Paractinoplanes</taxon>
    </lineage>
</organism>
<dbReference type="SUPFAM" id="SSF46785">
    <property type="entry name" value="Winged helix' DNA-binding domain"/>
    <property type="match status" value="1"/>
</dbReference>
<dbReference type="InterPro" id="IPR036390">
    <property type="entry name" value="WH_DNA-bd_sf"/>
</dbReference>
<keyword evidence="6" id="KW-1185">Reference proteome</keyword>
<sequence>MLGVLTDAARPLTPGDVRALLLASIPLSYSTVVTILTRMHGKGLTARYRDGRAFRYSPLTDRASMAARRMGALLNDADDHASVLRRFVDSLNPGDEDLLRRLLKDHPPG</sequence>
<evidence type="ECO:0000313" key="5">
    <source>
        <dbReference type="EMBL" id="GIE01113.1"/>
    </source>
</evidence>
<dbReference type="EMBL" id="BOML01000021">
    <property type="protein sequence ID" value="GIE01113.1"/>
    <property type="molecule type" value="Genomic_DNA"/>
</dbReference>
<evidence type="ECO:0000256" key="1">
    <source>
        <dbReference type="ARBA" id="ARBA00011046"/>
    </source>
</evidence>
<accession>A0ABQ3YU49</accession>
<dbReference type="Proteomes" id="UP000637628">
    <property type="component" value="Unassembled WGS sequence"/>
</dbReference>
<proteinExistence type="inferred from homology"/>